<name>A0A085NCS1_9BILA</name>
<accession>A0A085NCS1</accession>
<dbReference type="EMBL" id="KL367516">
    <property type="protein sequence ID" value="KFD67267.1"/>
    <property type="molecule type" value="Genomic_DNA"/>
</dbReference>
<dbReference type="EMBL" id="KL363211">
    <property type="protein sequence ID" value="KFD54054.1"/>
    <property type="molecule type" value="Genomic_DNA"/>
</dbReference>
<gene>
    <name evidence="2" type="ORF">M513_05073</name>
    <name evidence="3" type="ORF">M514_05073</name>
</gene>
<dbReference type="Proteomes" id="UP000030758">
    <property type="component" value="Unassembled WGS sequence"/>
</dbReference>
<dbReference type="AlphaFoldDB" id="A0A085NCS1"/>
<sequence>MPTIGRCTLLLALVTAELISLSANAEEFMPIHRFIHRTMGYTILKKTNQANRDEKYIDIIGYTAKSPNSMPGCNLVKIVEWTAWHNRKYTVGENKPNGPWKRGDDLGYAAPYEKVCKAGIPIYLYEVDRWGKRFFYTPKQTEVNLLLLSHEFQGQPFSLWAKDQWSEYAGTKRNEGGDNKYIVRLVRPKIDDDFLDK</sequence>
<organism evidence="3">
    <name type="scientific">Trichuris suis</name>
    <name type="common">pig whipworm</name>
    <dbReference type="NCBI Taxonomy" id="68888"/>
    <lineage>
        <taxon>Eukaryota</taxon>
        <taxon>Metazoa</taxon>
        <taxon>Ecdysozoa</taxon>
        <taxon>Nematoda</taxon>
        <taxon>Enoplea</taxon>
        <taxon>Dorylaimia</taxon>
        <taxon>Trichinellida</taxon>
        <taxon>Trichuridae</taxon>
        <taxon>Trichuris</taxon>
    </lineage>
</organism>
<reference evidence="3 4" key="1">
    <citation type="journal article" date="2014" name="Nat. Genet.">
        <title>Genome and transcriptome of the porcine whipworm Trichuris suis.</title>
        <authorList>
            <person name="Jex A.R."/>
            <person name="Nejsum P."/>
            <person name="Schwarz E.M."/>
            <person name="Hu L."/>
            <person name="Young N.D."/>
            <person name="Hall R.S."/>
            <person name="Korhonen P.K."/>
            <person name="Liao S."/>
            <person name="Thamsborg S."/>
            <person name="Xia J."/>
            <person name="Xu P."/>
            <person name="Wang S."/>
            <person name="Scheerlinck J.P."/>
            <person name="Hofmann A."/>
            <person name="Sternberg P.W."/>
            <person name="Wang J."/>
            <person name="Gasser R.B."/>
        </authorList>
    </citation>
    <scope>NUCLEOTIDE SEQUENCE [LARGE SCALE GENOMIC DNA]</scope>
    <source>
        <strain evidence="3">DCEP-RM93F</strain>
        <strain evidence="2">DCEP-RM93M</strain>
    </source>
</reference>
<evidence type="ECO:0000313" key="3">
    <source>
        <dbReference type="EMBL" id="KFD67267.1"/>
    </source>
</evidence>
<dbReference type="Proteomes" id="UP000030764">
    <property type="component" value="Unassembled WGS sequence"/>
</dbReference>
<evidence type="ECO:0000256" key="1">
    <source>
        <dbReference type="SAM" id="SignalP"/>
    </source>
</evidence>
<protein>
    <submittedName>
        <fullName evidence="3">Uncharacterized protein</fullName>
    </submittedName>
</protein>
<keyword evidence="1" id="KW-0732">Signal</keyword>
<proteinExistence type="predicted"/>
<keyword evidence="4" id="KW-1185">Reference proteome</keyword>
<evidence type="ECO:0000313" key="2">
    <source>
        <dbReference type="EMBL" id="KFD54054.1"/>
    </source>
</evidence>
<evidence type="ECO:0000313" key="4">
    <source>
        <dbReference type="Proteomes" id="UP000030764"/>
    </source>
</evidence>
<feature type="signal peptide" evidence="1">
    <location>
        <begin position="1"/>
        <end position="25"/>
    </location>
</feature>
<feature type="chain" id="PRO_5007379523" evidence="1">
    <location>
        <begin position="26"/>
        <end position="197"/>
    </location>
</feature>